<dbReference type="InterPro" id="IPR004875">
    <property type="entry name" value="DDE_SF_endonuclease_dom"/>
</dbReference>
<dbReference type="OrthoDB" id="1305122at2759"/>
<accession>A0A1S4AKC2</accession>
<dbReference type="PaxDb" id="4097-A0A1S4AKC2"/>
<proteinExistence type="predicted"/>
<dbReference type="RefSeq" id="XP_016477096.1">
    <property type="nucleotide sequence ID" value="XM_016621610.1"/>
</dbReference>
<evidence type="ECO:0000313" key="2">
    <source>
        <dbReference type="RefSeq" id="XP_016477096.1"/>
    </source>
</evidence>
<dbReference type="GO" id="GO:0003676">
    <property type="term" value="F:nucleic acid binding"/>
    <property type="evidence" value="ECO:0007669"/>
    <property type="project" value="InterPro"/>
</dbReference>
<dbReference type="KEGG" id="nta:107798598"/>
<sequence length="225" mass="25621">MTSHLQHVDAGIIVNFKVKYKSRFIKNLIDEYERNGSHPLSNDNKFNMRQAINTLVEAWNDVKASTILHCWKKTGILPTHDNPNIDSENIELVDDVGNVSSLIAQIPYDNINETMDAATYVQFDATLPIIETFTNEEIIAQVIGVEEEDTMEVNESADKEPQPTATWSEIEDSIVKLSDCLQEKAIGYLFADSSNANLRRFKRYTASKRLESMKQATIMEFFHQS</sequence>
<dbReference type="STRING" id="4097.A0A1S4AKC2"/>
<feature type="domain" description="DDE-1" evidence="1">
    <location>
        <begin position="2"/>
        <end position="71"/>
    </location>
</feature>
<evidence type="ECO:0000259" key="1">
    <source>
        <dbReference type="Pfam" id="PF03184"/>
    </source>
</evidence>
<name>A0A1S4AKC2_TOBAC</name>
<organism evidence="2">
    <name type="scientific">Nicotiana tabacum</name>
    <name type="common">Common tobacco</name>
    <dbReference type="NCBI Taxonomy" id="4097"/>
    <lineage>
        <taxon>Eukaryota</taxon>
        <taxon>Viridiplantae</taxon>
        <taxon>Streptophyta</taxon>
        <taxon>Embryophyta</taxon>
        <taxon>Tracheophyta</taxon>
        <taxon>Spermatophyta</taxon>
        <taxon>Magnoliopsida</taxon>
        <taxon>eudicotyledons</taxon>
        <taxon>Gunneridae</taxon>
        <taxon>Pentapetalae</taxon>
        <taxon>asterids</taxon>
        <taxon>lamiids</taxon>
        <taxon>Solanales</taxon>
        <taxon>Solanaceae</taxon>
        <taxon>Nicotianoideae</taxon>
        <taxon>Nicotianeae</taxon>
        <taxon>Nicotiana</taxon>
    </lineage>
</organism>
<protein>
    <submittedName>
        <fullName evidence="2">Tigger transposable element-derived protein 6-like</fullName>
    </submittedName>
</protein>
<gene>
    <name evidence="2" type="primary">LOC107798598</name>
</gene>
<reference evidence="2" key="1">
    <citation type="submission" date="2025-08" db="UniProtKB">
        <authorList>
            <consortium name="RefSeq"/>
        </authorList>
    </citation>
    <scope>IDENTIFICATION</scope>
</reference>
<dbReference type="Pfam" id="PF03184">
    <property type="entry name" value="DDE_1"/>
    <property type="match status" value="1"/>
</dbReference>
<dbReference type="AlphaFoldDB" id="A0A1S4AKC2"/>